<organism evidence="5 6">
    <name type="scientific">Dimargaris cristalligena</name>
    <dbReference type="NCBI Taxonomy" id="215637"/>
    <lineage>
        <taxon>Eukaryota</taxon>
        <taxon>Fungi</taxon>
        <taxon>Fungi incertae sedis</taxon>
        <taxon>Zoopagomycota</taxon>
        <taxon>Kickxellomycotina</taxon>
        <taxon>Dimargaritomycetes</taxon>
        <taxon>Dimargaritales</taxon>
        <taxon>Dimargaritaceae</taxon>
        <taxon>Dimargaris</taxon>
    </lineage>
</organism>
<dbReference type="OrthoDB" id="2121326at2759"/>
<feature type="domain" description="Thioredoxin" evidence="4">
    <location>
        <begin position="26"/>
        <end position="148"/>
    </location>
</feature>
<evidence type="ECO:0000313" key="6">
    <source>
        <dbReference type="Proteomes" id="UP000268162"/>
    </source>
</evidence>
<evidence type="ECO:0000256" key="2">
    <source>
        <dbReference type="ARBA" id="ARBA00022982"/>
    </source>
</evidence>
<keyword evidence="6" id="KW-1185">Reference proteome</keyword>
<dbReference type="EMBL" id="ML002872">
    <property type="protein sequence ID" value="RKP35429.1"/>
    <property type="molecule type" value="Genomic_DNA"/>
</dbReference>
<dbReference type="PANTHER" id="PTHR45663:SF11">
    <property type="entry name" value="GEO12009P1"/>
    <property type="match status" value="1"/>
</dbReference>
<gene>
    <name evidence="5" type="ORF">BJ085DRAFT_37309</name>
</gene>
<dbReference type="Pfam" id="PF00085">
    <property type="entry name" value="Thioredoxin"/>
    <property type="match status" value="1"/>
</dbReference>
<keyword evidence="1" id="KW-0813">Transport</keyword>
<evidence type="ECO:0000256" key="1">
    <source>
        <dbReference type="ARBA" id="ARBA00022448"/>
    </source>
</evidence>
<dbReference type="PROSITE" id="PS00194">
    <property type="entry name" value="THIOREDOXIN_1"/>
    <property type="match status" value="1"/>
</dbReference>
<dbReference type="Gene3D" id="3.40.30.10">
    <property type="entry name" value="Glutaredoxin"/>
    <property type="match status" value="1"/>
</dbReference>
<keyword evidence="2" id="KW-0249">Electron transport</keyword>
<reference evidence="6" key="1">
    <citation type="journal article" date="2018" name="Nat. Microbiol.">
        <title>Leveraging single-cell genomics to expand the fungal tree of life.</title>
        <authorList>
            <person name="Ahrendt S.R."/>
            <person name="Quandt C.A."/>
            <person name="Ciobanu D."/>
            <person name="Clum A."/>
            <person name="Salamov A."/>
            <person name="Andreopoulos B."/>
            <person name="Cheng J.F."/>
            <person name="Woyke T."/>
            <person name="Pelin A."/>
            <person name="Henrissat B."/>
            <person name="Reynolds N.K."/>
            <person name="Benny G.L."/>
            <person name="Smith M.E."/>
            <person name="James T.Y."/>
            <person name="Grigoriev I.V."/>
        </authorList>
    </citation>
    <scope>NUCLEOTIDE SEQUENCE [LARGE SCALE GENOMIC DNA]</scope>
    <source>
        <strain evidence="6">RSA 468</strain>
    </source>
</reference>
<dbReference type="STRING" id="215637.A0A4V1J4G0"/>
<sequence length="151" mass="16610">MLFNQLPCSTARLTGLRSLGRVLAPAQPGLAHRIHTSAAAWKGKVITATEASFTDLVENRKGRVMVDFTAEWCGPCRSLKPVLKKHIEEQDNIDLVVLDIDAAVNVASKYKITALPTVKIFENGKEIDGFVGNQNYNFIKDFIAKHTAQSS</sequence>
<name>A0A4V1J4G0_9FUNG</name>
<dbReference type="SUPFAM" id="SSF52833">
    <property type="entry name" value="Thioredoxin-like"/>
    <property type="match status" value="1"/>
</dbReference>
<dbReference type="PROSITE" id="PS51352">
    <property type="entry name" value="THIOREDOXIN_2"/>
    <property type="match status" value="1"/>
</dbReference>
<dbReference type="PANTHER" id="PTHR45663">
    <property type="entry name" value="GEO12009P1"/>
    <property type="match status" value="1"/>
</dbReference>
<dbReference type="CDD" id="cd02947">
    <property type="entry name" value="TRX_family"/>
    <property type="match status" value="1"/>
</dbReference>
<dbReference type="AlphaFoldDB" id="A0A4V1J4G0"/>
<proteinExistence type="predicted"/>
<protein>
    <submittedName>
        <fullName evidence="5">Thioredoxin-like protein</fullName>
    </submittedName>
</protein>
<dbReference type="GO" id="GO:0015035">
    <property type="term" value="F:protein-disulfide reductase activity"/>
    <property type="evidence" value="ECO:0007669"/>
    <property type="project" value="TreeGrafter"/>
</dbReference>
<dbReference type="GO" id="GO:0005737">
    <property type="term" value="C:cytoplasm"/>
    <property type="evidence" value="ECO:0007669"/>
    <property type="project" value="TreeGrafter"/>
</dbReference>
<dbReference type="Proteomes" id="UP000268162">
    <property type="component" value="Unassembled WGS sequence"/>
</dbReference>
<dbReference type="InterPro" id="IPR013766">
    <property type="entry name" value="Thioredoxin_domain"/>
</dbReference>
<dbReference type="InterPro" id="IPR036249">
    <property type="entry name" value="Thioredoxin-like_sf"/>
</dbReference>
<accession>A0A4V1J4G0</accession>
<evidence type="ECO:0000256" key="3">
    <source>
        <dbReference type="ARBA" id="ARBA00023157"/>
    </source>
</evidence>
<dbReference type="PRINTS" id="PR00421">
    <property type="entry name" value="THIOREDOXIN"/>
</dbReference>
<keyword evidence="3" id="KW-1015">Disulfide bond</keyword>
<evidence type="ECO:0000313" key="5">
    <source>
        <dbReference type="EMBL" id="RKP35429.1"/>
    </source>
</evidence>
<evidence type="ECO:0000259" key="4">
    <source>
        <dbReference type="PROSITE" id="PS51352"/>
    </source>
</evidence>
<dbReference type="InterPro" id="IPR017937">
    <property type="entry name" value="Thioredoxin_CS"/>
</dbReference>